<evidence type="ECO:0000259" key="1">
    <source>
        <dbReference type="Pfam" id="PF26312"/>
    </source>
</evidence>
<organism evidence="2">
    <name type="scientific">freshwater metagenome</name>
    <dbReference type="NCBI Taxonomy" id="449393"/>
    <lineage>
        <taxon>unclassified sequences</taxon>
        <taxon>metagenomes</taxon>
        <taxon>ecological metagenomes</taxon>
    </lineage>
</organism>
<name>A0A094Q2X4_9ZZZZ</name>
<sequence length="271" mass="30313">MYPTPYVASLRVFEPLEAFDPVDRLRWQNLAANHNSREEEQRLALERIIFPQPPSARPDGVHILDLDGARYISPWSTATRCWAALESFKGQFPPPLSHFFVSPALEEVITSGMDFIDERVPHTLSETWVVPPRWFSIFTPNEREIGSDQHGPFSRARTTIAQAKARTKRAHETVEAAFGVGPVEEEIENLLEWLEIFHPESLVELDYGGLAGYLSAALTADGEEGLVADTSIEDVLLSLDGLARGDGQIAGGGYERLVRRWRAVQAFETSI</sequence>
<feature type="domain" description="DUF8083" evidence="1">
    <location>
        <begin position="6"/>
        <end position="268"/>
    </location>
</feature>
<dbReference type="Pfam" id="PF26312">
    <property type="entry name" value="DUF8083"/>
    <property type="match status" value="1"/>
</dbReference>
<gene>
    <name evidence="2" type="ORF">GM50_10900</name>
</gene>
<reference evidence="2" key="1">
    <citation type="submission" date="2014-05" db="EMBL/GenBank/DDBJ databases">
        <title>Key roles for freshwater Actinobacteria revealed by deep metagenomic sequencing.</title>
        <authorList>
            <person name="Ghai R."/>
            <person name="Mizuno C.M."/>
            <person name="Picazo A."/>
            <person name="Camacho A."/>
            <person name="Rodriguez-Valera F."/>
        </authorList>
    </citation>
    <scope>NUCLEOTIDE SEQUENCE</scope>
</reference>
<evidence type="ECO:0000313" key="2">
    <source>
        <dbReference type="EMBL" id="KGA17742.1"/>
    </source>
</evidence>
<protein>
    <recommendedName>
        <fullName evidence="1">DUF8083 domain-containing protein</fullName>
    </recommendedName>
</protein>
<dbReference type="InterPro" id="IPR058396">
    <property type="entry name" value="DUF8083"/>
</dbReference>
<proteinExistence type="predicted"/>
<dbReference type="AlphaFoldDB" id="A0A094Q2X4"/>
<accession>A0A094Q2X4</accession>
<dbReference type="EMBL" id="JNSK01000037">
    <property type="protein sequence ID" value="KGA17742.1"/>
    <property type="molecule type" value="Genomic_DNA"/>
</dbReference>
<comment type="caution">
    <text evidence="2">The sequence shown here is derived from an EMBL/GenBank/DDBJ whole genome shotgun (WGS) entry which is preliminary data.</text>
</comment>